<keyword evidence="3" id="KW-1185">Reference proteome</keyword>
<reference evidence="2 3" key="1">
    <citation type="submission" date="2023-07" db="EMBL/GenBank/DDBJ databases">
        <title>Sequencing the genomes of 1000 actinobacteria strains.</title>
        <authorList>
            <person name="Klenk H.-P."/>
        </authorList>
    </citation>
    <scope>NUCLEOTIDE SEQUENCE [LARGE SCALE GENOMIC DNA]</scope>
    <source>
        <strain evidence="2 3">GD13</strain>
    </source>
</reference>
<comment type="caution">
    <text evidence="2">The sequence shown here is derived from an EMBL/GenBank/DDBJ whole genome shotgun (WGS) entry which is preliminary data.</text>
</comment>
<feature type="transmembrane region" description="Helical" evidence="1">
    <location>
        <begin position="20"/>
        <end position="42"/>
    </location>
</feature>
<gene>
    <name evidence="2" type="ORF">J2S59_002190</name>
</gene>
<proteinExistence type="predicted"/>
<keyword evidence="1" id="KW-0812">Transmembrane</keyword>
<keyword evidence="1" id="KW-1133">Transmembrane helix</keyword>
<evidence type="ECO:0000256" key="1">
    <source>
        <dbReference type="SAM" id="Phobius"/>
    </source>
</evidence>
<protein>
    <submittedName>
        <fullName evidence="2">Uncharacterized protein</fullName>
    </submittedName>
</protein>
<dbReference type="EMBL" id="JAUSQM010000001">
    <property type="protein sequence ID" value="MDP9822381.1"/>
    <property type="molecule type" value="Genomic_DNA"/>
</dbReference>
<evidence type="ECO:0000313" key="3">
    <source>
        <dbReference type="Proteomes" id="UP001240447"/>
    </source>
</evidence>
<name>A0ABT9NPM9_9ACTN</name>
<organism evidence="2 3">
    <name type="scientific">Nocardioides massiliensis</name>
    <dbReference type="NCBI Taxonomy" id="1325935"/>
    <lineage>
        <taxon>Bacteria</taxon>
        <taxon>Bacillati</taxon>
        <taxon>Actinomycetota</taxon>
        <taxon>Actinomycetes</taxon>
        <taxon>Propionibacteriales</taxon>
        <taxon>Nocardioidaceae</taxon>
        <taxon>Nocardioides</taxon>
    </lineage>
</organism>
<dbReference type="Proteomes" id="UP001240447">
    <property type="component" value="Unassembled WGS sequence"/>
</dbReference>
<accession>A0ABT9NPM9</accession>
<dbReference type="RefSeq" id="WP_181641907.1">
    <property type="nucleotide sequence ID" value="NZ_CCXJ01000279.1"/>
</dbReference>
<evidence type="ECO:0000313" key="2">
    <source>
        <dbReference type="EMBL" id="MDP9822381.1"/>
    </source>
</evidence>
<sequence>MLQSLLLAAETASEGGINPIVVGALSLGFLLLLLFGLLAFAAGRDHS</sequence>
<keyword evidence="1" id="KW-0472">Membrane</keyword>